<reference evidence="2 3" key="1">
    <citation type="journal article" date="2016" name="Genome Announc.">
        <title>First Complete Genome Sequence of a Subdivision 6 Acidobacterium Strain.</title>
        <authorList>
            <person name="Huang S."/>
            <person name="Vieira S."/>
            <person name="Bunk B."/>
            <person name="Riedel T."/>
            <person name="Sproer C."/>
            <person name="Overmann J."/>
        </authorList>
    </citation>
    <scope>NUCLEOTIDE SEQUENCE [LARGE SCALE GENOMIC DNA]</scope>
    <source>
        <strain evidence="3">DSM 100886 HEG_-6_39</strain>
    </source>
</reference>
<organism evidence="2 3">
    <name type="scientific">Luteitalea pratensis</name>
    <dbReference type="NCBI Taxonomy" id="1855912"/>
    <lineage>
        <taxon>Bacteria</taxon>
        <taxon>Pseudomonadati</taxon>
        <taxon>Acidobacteriota</taxon>
        <taxon>Vicinamibacteria</taxon>
        <taxon>Vicinamibacterales</taxon>
        <taxon>Vicinamibacteraceae</taxon>
        <taxon>Luteitalea</taxon>
    </lineage>
</organism>
<name>A0A143PS00_LUTPR</name>
<dbReference type="STRING" id="1855912.LuPra_04123"/>
<feature type="region of interest" description="Disordered" evidence="1">
    <location>
        <begin position="67"/>
        <end position="92"/>
    </location>
</feature>
<sequence length="92" mass="9985">MPVGRARRAGPTAWDVPKKLDAYVLSCSHRPSTFAKATVDKSGRRSRMFRHADVRYASALVRRAARGTSPAATPHGFPPPGYTVSGTTYGLR</sequence>
<gene>
    <name evidence="2" type="ORF">LuPra_04123</name>
</gene>
<dbReference type="Proteomes" id="UP000076079">
    <property type="component" value="Chromosome"/>
</dbReference>
<evidence type="ECO:0000256" key="1">
    <source>
        <dbReference type="SAM" id="MobiDB-lite"/>
    </source>
</evidence>
<dbReference type="KEGG" id="abac:LuPra_04123"/>
<evidence type="ECO:0000313" key="2">
    <source>
        <dbReference type="EMBL" id="AMY10880.1"/>
    </source>
</evidence>
<proteinExistence type="predicted"/>
<accession>A0A143PS00</accession>
<dbReference type="EMBL" id="CP015136">
    <property type="protein sequence ID" value="AMY10880.1"/>
    <property type="molecule type" value="Genomic_DNA"/>
</dbReference>
<protein>
    <submittedName>
        <fullName evidence="2">Uncharacterized protein</fullName>
    </submittedName>
</protein>
<evidence type="ECO:0000313" key="3">
    <source>
        <dbReference type="Proteomes" id="UP000076079"/>
    </source>
</evidence>
<keyword evidence="3" id="KW-1185">Reference proteome</keyword>
<dbReference type="AlphaFoldDB" id="A0A143PS00"/>
<reference evidence="3" key="2">
    <citation type="submission" date="2016-04" db="EMBL/GenBank/DDBJ databases">
        <title>First Complete Genome Sequence of a Subdivision 6 Acidobacterium.</title>
        <authorList>
            <person name="Huang S."/>
            <person name="Vieira S."/>
            <person name="Bunk B."/>
            <person name="Riedel T."/>
            <person name="Sproeer C."/>
            <person name="Overmann J."/>
        </authorList>
    </citation>
    <scope>NUCLEOTIDE SEQUENCE [LARGE SCALE GENOMIC DNA]</scope>
    <source>
        <strain evidence="3">DSM 100886 HEG_-6_39</strain>
    </source>
</reference>